<feature type="domain" description="Bacteriophage CI repressor N-terminal" evidence="1">
    <location>
        <begin position="11"/>
        <end position="72"/>
    </location>
</feature>
<accession>E5Y5Z4</accession>
<sequence>MERHEFDAAYARICEVCGMKTQTELSAYLGIRQSSISDAKRRMMIPAAWLLTLLTREGVNPTWILTGEGSKFLVPASLPPSAPTLLLARLAGPELEQRIRAGLTSATECIAEEIRAFAEGKEEKGE</sequence>
<dbReference type="InterPro" id="IPR010982">
    <property type="entry name" value="Lambda_DNA-bd_dom_sf"/>
</dbReference>
<dbReference type="RefSeq" id="WP_005026985.1">
    <property type="nucleotide sequence ID" value="NZ_KE150240.1"/>
</dbReference>
<dbReference type="Gene3D" id="1.10.260.40">
    <property type="entry name" value="lambda repressor-like DNA-binding domains"/>
    <property type="match status" value="1"/>
</dbReference>
<dbReference type="EMBL" id="ADCP02000003">
    <property type="protein sequence ID" value="EFV44541.1"/>
    <property type="molecule type" value="Genomic_DNA"/>
</dbReference>
<comment type="caution">
    <text evidence="2">The sequence shown here is derived from an EMBL/GenBank/DDBJ whole genome shotgun (WGS) entry which is preliminary data.</text>
</comment>
<dbReference type="STRING" id="563192.HMPREF0179_01607"/>
<evidence type="ECO:0000313" key="2">
    <source>
        <dbReference type="EMBL" id="EFV44541.1"/>
    </source>
</evidence>
<reference evidence="2 3" key="1">
    <citation type="submission" date="2010-10" db="EMBL/GenBank/DDBJ databases">
        <authorList>
            <consortium name="The Broad Institute Genome Sequencing Platform"/>
            <person name="Ward D."/>
            <person name="Earl A."/>
            <person name="Feldgarden M."/>
            <person name="Young S.K."/>
            <person name="Gargeya S."/>
            <person name="Zeng Q."/>
            <person name="Alvarado L."/>
            <person name="Berlin A."/>
            <person name="Bochicchio J."/>
            <person name="Chapman S.B."/>
            <person name="Chen Z."/>
            <person name="Freedman E."/>
            <person name="Gellesch M."/>
            <person name="Goldberg J."/>
            <person name="Griggs A."/>
            <person name="Gujja S."/>
            <person name="Heilman E."/>
            <person name="Heiman D."/>
            <person name="Howarth C."/>
            <person name="Mehta T."/>
            <person name="Neiman D."/>
            <person name="Pearson M."/>
            <person name="Roberts A."/>
            <person name="Saif S."/>
            <person name="Shea T."/>
            <person name="Shenoy N."/>
            <person name="Sisk P."/>
            <person name="Stolte C."/>
            <person name="Sykes S."/>
            <person name="White J."/>
            <person name="Yandava C."/>
            <person name="Allen-Vercoe E."/>
            <person name="Sibley C."/>
            <person name="Ambrose C.E."/>
            <person name="Strauss J."/>
            <person name="Daigneault M."/>
            <person name="Haas B."/>
            <person name="Nusbaum C."/>
            <person name="Birren B."/>
        </authorList>
    </citation>
    <scope>NUCLEOTIDE SEQUENCE [LARGE SCALE GENOMIC DNA]</scope>
    <source>
        <strain evidence="2 3">3_1_6</strain>
    </source>
</reference>
<evidence type="ECO:0000259" key="1">
    <source>
        <dbReference type="Pfam" id="PF07022"/>
    </source>
</evidence>
<dbReference type="eggNOG" id="COG2932">
    <property type="taxonomic scope" value="Bacteria"/>
</dbReference>
<dbReference type="Pfam" id="PF07022">
    <property type="entry name" value="Phage_CI_repr"/>
    <property type="match status" value="1"/>
</dbReference>
<dbReference type="HOGENOM" id="CLU_148497_0_0_7"/>
<dbReference type="GO" id="GO:0003677">
    <property type="term" value="F:DNA binding"/>
    <property type="evidence" value="ECO:0007669"/>
    <property type="project" value="InterPro"/>
</dbReference>
<evidence type="ECO:0000313" key="3">
    <source>
        <dbReference type="Proteomes" id="UP000006034"/>
    </source>
</evidence>
<dbReference type="GeneID" id="78087307"/>
<dbReference type="InterPro" id="IPR010744">
    <property type="entry name" value="Phage_CI_N"/>
</dbReference>
<dbReference type="GO" id="GO:0045892">
    <property type="term" value="P:negative regulation of DNA-templated transcription"/>
    <property type="evidence" value="ECO:0007669"/>
    <property type="project" value="InterPro"/>
</dbReference>
<protein>
    <recommendedName>
        <fullName evidence="1">Bacteriophage CI repressor N-terminal domain-containing protein</fullName>
    </recommendedName>
</protein>
<name>E5Y5Z4_BILW3</name>
<dbReference type="AlphaFoldDB" id="E5Y5Z4"/>
<proteinExistence type="predicted"/>
<organism evidence="2 3">
    <name type="scientific">Bilophila wadsworthia (strain 3_1_6)</name>
    <dbReference type="NCBI Taxonomy" id="563192"/>
    <lineage>
        <taxon>Bacteria</taxon>
        <taxon>Pseudomonadati</taxon>
        <taxon>Thermodesulfobacteriota</taxon>
        <taxon>Desulfovibrionia</taxon>
        <taxon>Desulfovibrionales</taxon>
        <taxon>Desulfovibrionaceae</taxon>
        <taxon>Bilophila</taxon>
    </lineage>
</organism>
<reference evidence="2 3" key="2">
    <citation type="submission" date="2013-04" db="EMBL/GenBank/DDBJ databases">
        <title>The Genome Sequence of Bilophila wadsworthia 3_1_6.</title>
        <authorList>
            <consortium name="The Broad Institute Genomics Platform"/>
            <person name="Earl A."/>
            <person name="Ward D."/>
            <person name="Feldgarden M."/>
            <person name="Gevers D."/>
            <person name="Sibley C."/>
            <person name="Strauss J."/>
            <person name="Allen-Vercoe E."/>
            <person name="Walker B."/>
            <person name="Young S."/>
            <person name="Zeng Q."/>
            <person name="Gargeya S."/>
            <person name="Fitzgerald M."/>
            <person name="Haas B."/>
            <person name="Abouelleil A."/>
            <person name="Allen A.W."/>
            <person name="Alvarado L."/>
            <person name="Arachchi H.M."/>
            <person name="Berlin A.M."/>
            <person name="Chapman S.B."/>
            <person name="Gainer-Dewar J."/>
            <person name="Goldberg J."/>
            <person name="Griggs A."/>
            <person name="Gujja S."/>
            <person name="Hansen M."/>
            <person name="Howarth C."/>
            <person name="Imamovic A."/>
            <person name="Ireland A."/>
            <person name="Larimer J."/>
            <person name="McCowan C."/>
            <person name="Murphy C."/>
            <person name="Pearson M."/>
            <person name="Poon T.W."/>
            <person name="Priest M."/>
            <person name="Roberts A."/>
            <person name="Saif S."/>
            <person name="Shea T."/>
            <person name="Sisk P."/>
            <person name="Sykes S."/>
            <person name="Wortman J."/>
            <person name="Nusbaum C."/>
            <person name="Birren B."/>
        </authorList>
    </citation>
    <scope>NUCLEOTIDE SEQUENCE [LARGE SCALE GENOMIC DNA]</scope>
    <source>
        <strain evidence="2 3">3_1_6</strain>
    </source>
</reference>
<keyword evidence="3" id="KW-1185">Reference proteome</keyword>
<gene>
    <name evidence="2" type="ORF">HMPREF0179_01607</name>
</gene>
<dbReference type="Proteomes" id="UP000006034">
    <property type="component" value="Unassembled WGS sequence"/>
</dbReference>
<dbReference type="OrthoDB" id="5464916at2"/>